<dbReference type="InterPro" id="IPR043502">
    <property type="entry name" value="DNA/RNA_pol_sf"/>
</dbReference>
<protein>
    <submittedName>
        <fullName evidence="3">Retrovirus-related Pol polyprotein from transposon 17.6</fullName>
    </submittedName>
</protein>
<evidence type="ECO:0000259" key="2">
    <source>
        <dbReference type="Pfam" id="PF00078"/>
    </source>
</evidence>
<dbReference type="Gene3D" id="3.10.10.10">
    <property type="entry name" value="HIV Type 1 Reverse Transcriptase, subunit A, domain 1"/>
    <property type="match status" value="1"/>
</dbReference>
<comment type="caution">
    <text evidence="3">The sequence shown here is derived from an EMBL/GenBank/DDBJ whole genome shotgun (WGS) entry which is preliminary data.</text>
</comment>
<feature type="compositionally biased region" description="Polar residues" evidence="1">
    <location>
        <begin position="126"/>
        <end position="144"/>
    </location>
</feature>
<dbReference type="PANTHER" id="PTHR24559:SF444">
    <property type="entry name" value="REVERSE TRANSCRIPTASE DOMAIN-CONTAINING PROTEIN"/>
    <property type="match status" value="1"/>
</dbReference>
<dbReference type="InterPro" id="IPR043128">
    <property type="entry name" value="Rev_trsase/Diguanyl_cyclase"/>
</dbReference>
<keyword evidence="4" id="KW-1185">Reference proteome</keyword>
<dbReference type="PANTHER" id="PTHR24559">
    <property type="entry name" value="TRANSPOSON TY3-I GAG-POL POLYPROTEIN"/>
    <property type="match status" value="1"/>
</dbReference>
<name>A0A371ID88_MUCPR</name>
<dbReference type="AlphaFoldDB" id="A0A371ID88"/>
<feature type="region of interest" description="Disordered" evidence="1">
    <location>
        <begin position="121"/>
        <end position="151"/>
    </location>
</feature>
<gene>
    <name evidence="3" type="primary">pol</name>
    <name evidence="3" type="ORF">CR513_02174</name>
</gene>
<organism evidence="3 4">
    <name type="scientific">Mucuna pruriens</name>
    <name type="common">Velvet bean</name>
    <name type="synonym">Dolichos pruriens</name>
    <dbReference type="NCBI Taxonomy" id="157652"/>
    <lineage>
        <taxon>Eukaryota</taxon>
        <taxon>Viridiplantae</taxon>
        <taxon>Streptophyta</taxon>
        <taxon>Embryophyta</taxon>
        <taxon>Tracheophyta</taxon>
        <taxon>Spermatophyta</taxon>
        <taxon>Magnoliopsida</taxon>
        <taxon>eudicotyledons</taxon>
        <taxon>Gunneridae</taxon>
        <taxon>Pentapetalae</taxon>
        <taxon>rosids</taxon>
        <taxon>fabids</taxon>
        <taxon>Fabales</taxon>
        <taxon>Fabaceae</taxon>
        <taxon>Papilionoideae</taxon>
        <taxon>50 kb inversion clade</taxon>
        <taxon>NPAAA clade</taxon>
        <taxon>indigoferoid/millettioid clade</taxon>
        <taxon>Phaseoleae</taxon>
        <taxon>Mucuna</taxon>
    </lineage>
</organism>
<reference evidence="3" key="1">
    <citation type="submission" date="2018-05" db="EMBL/GenBank/DDBJ databases">
        <title>Draft genome of Mucuna pruriens seed.</title>
        <authorList>
            <person name="Nnadi N.E."/>
            <person name="Vos R."/>
            <person name="Hasami M.H."/>
            <person name="Devisetty U.K."/>
            <person name="Aguiy J.C."/>
        </authorList>
    </citation>
    <scope>NUCLEOTIDE SEQUENCE [LARGE SCALE GENOMIC DNA]</scope>
    <source>
        <strain evidence="3">JCA_2017</strain>
    </source>
</reference>
<dbReference type="EMBL" id="QJKJ01000372">
    <property type="protein sequence ID" value="RDY12964.1"/>
    <property type="molecule type" value="Genomic_DNA"/>
</dbReference>
<dbReference type="OrthoDB" id="1922084at2759"/>
<dbReference type="CDD" id="cd01647">
    <property type="entry name" value="RT_LTR"/>
    <property type="match status" value="1"/>
</dbReference>
<feature type="domain" description="Reverse transcriptase" evidence="2">
    <location>
        <begin position="289"/>
        <end position="443"/>
    </location>
</feature>
<dbReference type="InterPro" id="IPR000477">
    <property type="entry name" value="RT_dom"/>
</dbReference>
<dbReference type="Proteomes" id="UP000257109">
    <property type="component" value="Unassembled WGS sequence"/>
</dbReference>
<sequence length="500" mass="57474">MTTRTKIDVHVGTLLMEFGGTLVQFNIFEAMKYPTKDHSLVGIDVIEELVEEYFQLNICSKDILDFVGSTNLISCIEPITEDADYKEVQDLSNSEDNHNDIANLEFERSRPKQPKAKIMSAHLVPSPNQVGQTDPKSLTENSSSTPPPMELKPLPNHLKYAYLDNEQQLPVIIANNLCQEQEDKLLNVLRQHKKAIRWKILDLPGINPSICMHKILTEEEIKPIRQQQRRLNPTILNVVKKEVTKLLAAWIIYPILDSQWVSPVQVVPKKSKMTVVKNQQDELVPMRIQNSWQVCIDYRRLNQATRKDHFPLSFIDQVLEKLSRKSYYCFLDGVSGYMQIHIVPEDQHKTTFTYPFGTFAYTRMPFGLCNAPSTLQRCMISISSDLLQDCMEVFMDDFTVYADSFEACMSNLSKVLKRCIDTNLVLNFEKCHFMVIEGIMLGYLVSNRGIEVDKSKIDIISSLPNPAYVWEVHSFLGHAGFYRRFIKNFSKLALPLTKLL</sequence>
<evidence type="ECO:0000313" key="4">
    <source>
        <dbReference type="Proteomes" id="UP000257109"/>
    </source>
</evidence>
<dbReference type="SUPFAM" id="SSF56672">
    <property type="entry name" value="DNA/RNA polymerases"/>
    <property type="match status" value="1"/>
</dbReference>
<evidence type="ECO:0000313" key="3">
    <source>
        <dbReference type="EMBL" id="RDY12964.1"/>
    </source>
</evidence>
<proteinExistence type="predicted"/>
<dbReference type="Pfam" id="PF00078">
    <property type="entry name" value="RVT_1"/>
    <property type="match status" value="1"/>
</dbReference>
<accession>A0A371ID88</accession>
<evidence type="ECO:0000256" key="1">
    <source>
        <dbReference type="SAM" id="MobiDB-lite"/>
    </source>
</evidence>
<dbReference type="InterPro" id="IPR053134">
    <property type="entry name" value="RNA-dir_DNA_polymerase"/>
</dbReference>
<dbReference type="Gene3D" id="3.30.70.270">
    <property type="match status" value="2"/>
</dbReference>
<feature type="non-terminal residue" evidence="3">
    <location>
        <position position="1"/>
    </location>
</feature>